<sequence>MKLHTLVARPERAGDQILRPAPGLSYRRFMALVMVGELGVSTQRALADPDGERTLGELGGPSEPWSLANQKQGYPRLMRYLTRSFAVGALRRGKGIEQFLGPVDVAGEPAIRWVSVDPRGGQYRVAVHLGRDPDDESVRDLANLLPLDPAEEQYVGEGRELALVPDPETAITQAETLADAVPGQWVNCGVAGEGYADLVRSRRGVT</sequence>
<dbReference type="Proteomes" id="UP000621500">
    <property type="component" value="Unassembled WGS sequence"/>
</dbReference>
<dbReference type="EMBL" id="BONX01000048">
    <property type="protein sequence ID" value="GIG99871.1"/>
    <property type="molecule type" value="Genomic_DNA"/>
</dbReference>
<comment type="caution">
    <text evidence="1">The sequence shown here is derived from an EMBL/GenBank/DDBJ whole genome shotgun (WGS) entry which is preliminary data.</text>
</comment>
<name>A0ABQ4EYY3_9ACTN</name>
<reference evidence="1 2" key="1">
    <citation type="submission" date="2021-01" db="EMBL/GenBank/DDBJ databases">
        <title>Whole genome shotgun sequence of Plantactinospora mayteni NBRC 109088.</title>
        <authorList>
            <person name="Komaki H."/>
            <person name="Tamura T."/>
        </authorList>
    </citation>
    <scope>NUCLEOTIDE SEQUENCE [LARGE SCALE GENOMIC DNA]</scope>
    <source>
        <strain evidence="1 2">NBRC 109088</strain>
    </source>
</reference>
<protein>
    <submittedName>
        <fullName evidence="1">Uncharacterized protein</fullName>
    </submittedName>
</protein>
<accession>A0ABQ4EYY3</accession>
<organism evidence="1 2">
    <name type="scientific">Plantactinospora mayteni</name>
    <dbReference type="NCBI Taxonomy" id="566021"/>
    <lineage>
        <taxon>Bacteria</taxon>
        <taxon>Bacillati</taxon>
        <taxon>Actinomycetota</taxon>
        <taxon>Actinomycetes</taxon>
        <taxon>Micromonosporales</taxon>
        <taxon>Micromonosporaceae</taxon>
        <taxon>Plantactinospora</taxon>
    </lineage>
</organism>
<evidence type="ECO:0000313" key="2">
    <source>
        <dbReference type="Proteomes" id="UP000621500"/>
    </source>
</evidence>
<proteinExistence type="predicted"/>
<gene>
    <name evidence="1" type="ORF">Pma05_64440</name>
</gene>
<keyword evidence="2" id="KW-1185">Reference proteome</keyword>
<dbReference type="RefSeq" id="WP_203861208.1">
    <property type="nucleotide sequence ID" value="NZ_BAAAZQ010000015.1"/>
</dbReference>
<evidence type="ECO:0000313" key="1">
    <source>
        <dbReference type="EMBL" id="GIG99871.1"/>
    </source>
</evidence>